<dbReference type="AlphaFoldDB" id="A0A0H5BJ80"/>
<sequence>MNDNQPQTAAAQKADRHFRKEMHEKAGAAAWAEYQAGQTAILEKTARLKELRLAKEATLPKATPKVAKPKKKTVTRASSK</sequence>
<reference evidence="2" key="1">
    <citation type="journal article" date="2015" name="Genome Announc.">
        <title>Complete Genome Sequence of the Bacteriochlorophyll b-Producing Photosynthetic Bacterium Blastochloris viridis.</title>
        <authorList>
            <person name="Tsukatani Y."/>
            <person name="Hirose Y."/>
            <person name="Harada J."/>
            <person name="Misawa N."/>
            <person name="Mori K."/>
            <person name="Inoue K."/>
            <person name="Tamiaki H."/>
        </authorList>
    </citation>
    <scope>NUCLEOTIDE SEQUENCE [LARGE SCALE GENOMIC DNA]</scope>
    <source>
        <strain evidence="2">DSM 133</strain>
    </source>
</reference>
<feature type="compositionally biased region" description="Polar residues" evidence="1">
    <location>
        <begin position="1"/>
        <end position="10"/>
    </location>
</feature>
<evidence type="ECO:0000313" key="3">
    <source>
        <dbReference type="EMBL" id="CUU42271.1"/>
    </source>
</evidence>
<evidence type="ECO:0000313" key="2">
    <source>
        <dbReference type="EMBL" id="BAS00502.1"/>
    </source>
</evidence>
<dbReference type="KEGG" id="bvr:BVIR_1834"/>
<name>A0A0H5BJ80_BLAVI</name>
<reference evidence="4" key="3">
    <citation type="journal article" date="2016" name="Genome Announc.">
        <title>Revised genome sequence of the purple photosynthetic bacterium Blastochloris viridis.</title>
        <authorList>
            <person name="Liu L.N."/>
            <person name="Faulkner M."/>
            <person name="Liu X."/>
            <person name="Huang F."/>
            <person name="Darby A.C."/>
            <person name="Hall N."/>
        </authorList>
    </citation>
    <scope>NUCLEOTIDE SEQUENCE [LARGE SCALE GENOMIC DNA]</scope>
    <source>
        <strain evidence="4">ATCC 19567 / DSM 133 / F</strain>
    </source>
</reference>
<accession>A0A0H5BJ80</accession>
<evidence type="ECO:0000313" key="4">
    <source>
        <dbReference type="Proteomes" id="UP000065734"/>
    </source>
</evidence>
<protein>
    <submittedName>
        <fullName evidence="3">Uncharacterized protein</fullName>
    </submittedName>
</protein>
<keyword evidence="4" id="KW-1185">Reference proteome</keyword>
<reference evidence="3" key="2">
    <citation type="submission" date="2015-11" db="EMBL/GenBank/DDBJ databases">
        <authorList>
            <person name="Zhang Y."/>
            <person name="Guo Z."/>
        </authorList>
    </citation>
    <scope>NUCLEOTIDE SEQUENCE</scope>
    <source>
        <strain evidence="3">1</strain>
    </source>
</reference>
<dbReference type="Proteomes" id="UP000065734">
    <property type="component" value="Chromosome I"/>
</dbReference>
<evidence type="ECO:0000256" key="1">
    <source>
        <dbReference type="SAM" id="MobiDB-lite"/>
    </source>
</evidence>
<proteinExistence type="predicted"/>
<feature type="compositionally biased region" description="Basic residues" evidence="1">
    <location>
        <begin position="67"/>
        <end position="80"/>
    </location>
</feature>
<dbReference type="EMBL" id="LN907867">
    <property type="protein sequence ID" value="CUU42271.1"/>
    <property type="molecule type" value="Genomic_DNA"/>
</dbReference>
<organism evidence="3 4">
    <name type="scientific">Blastochloris viridis</name>
    <name type="common">Rhodopseudomonas viridis</name>
    <dbReference type="NCBI Taxonomy" id="1079"/>
    <lineage>
        <taxon>Bacteria</taxon>
        <taxon>Pseudomonadati</taxon>
        <taxon>Pseudomonadota</taxon>
        <taxon>Alphaproteobacteria</taxon>
        <taxon>Hyphomicrobiales</taxon>
        <taxon>Blastochloridaceae</taxon>
        <taxon>Blastochloris</taxon>
    </lineage>
</organism>
<dbReference type="EMBL" id="AP014854">
    <property type="protein sequence ID" value="BAS00502.1"/>
    <property type="molecule type" value="Genomic_DNA"/>
</dbReference>
<dbReference type="RefSeq" id="WP_145912015.1">
    <property type="nucleotide sequence ID" value="NZ_AP014854.2"/>
</dbReference>
<gene>
    <name evidence="2" type="ORF">BV133_2908</name>
    <name evidence="3" type="ORF">BVIRIDIS_12790</name>
</gene>
<feature type="region of interest" description="Disordered" evidence="1">
    <location>
        <begin position="1"/>
        <end position="22"/>
    </location>
</feature>
<feature type="region of interest" description="Disordered" evidence="1">
    <location>
        <begin position="60"/>
        <end position="80"/>
    </location>
</feature>